<evidence type="ECO:0000256" key="5">
    <source>
        <dbReference type="ARBA" id="ARBA00023211"/>
    </source>
</evidence>
<comment type="pathway">
    <text evidence="6">Quinol/quinone metabolism; menaquinone biosynthesis.</text>
</comment>
<gene>
    <name evidence="6 9" type="primary">menD</name>
    <name evidence="9" type="ORF">GCM10011512_12190</name>
</gene>
<comment type="function">
    <text evidence="6">Catalyzes the thiamine diphosphate-dependent decarboxylation of 2-oxoglutarate and the subsequent addition of the resulting succinic semialdehyde-thiamine pyrophosphate anion to isochorismate to yield 2-succinyl-5-enolpyruvyl-6-hydroxy-3-cyclohexene-1-carboxylate (SEPHCHC).</text>
</comment>
<dbReference type="PIRSF" id="PIRSF004983">
    <property type="entry name" value="MenD"/>
    <property type="match status" value="1"/>
</dbReference>
<comment type="caution">
    <text evidence="9">The sequence shown here is derived from an EMBL/GenBank/DDBJ whole genome shotgun (WGS) entry which is preliminary data.</text>
</comment>
<evidence type="ECO:0000256" key="3">
    <source>
        <dbReference type="ARBA" id="ARBA00022842"/>
    </source>
</evidence>
<dbReference type="Gene3D" id="3.40.50.970">
    <property type="match status" value="2"/>
</dbReference>
<evidence type="ECO:0000256" key="2">
    <source>
        <dbReference type="ARBA" id="ARBA00022723"/>
    </source>
</evidence>
<dbReference type="Proteomes" id="UP000597761">
    <property type="component" value="Unassembled WGS sequence"/>
</dbReference>
<evidence type="ECO:0000313" key="9">
    <source>
        <dbReference type="EMBL" id="GGC86822.1"/>
    </source>
</evidence>
<protein>
    <recommendedName>
        <fullName evidence="6">2-succinyl-5-enolpyruvyl-6-hydroxy-3-cyclohexene-1-carboxylate synthase</fullName>
        <shortName evidence="6">SEPHCHC synthase</shortName>
        <ecNumber evidence="6">2.2.1.9</ecNumber>
    </recommendedName>
    <alternativeName>
        <fullName evidence="6">Menaquinone biosynthesis protein MenD</fullName>
    </alternativeName>
</protein>
<evidence type="ECO:0000256" key="1">
    <source>
        <dbReference type="ARBA" id="ARBA00022679"/>
    </source>
</evidence>
<evidence type="ECO:0000256" key="7">
    <source>
        <dbReference type="SAM" id="MobiDB-lite"/>
    </source>
</evidence>
<dbReference type="Gene3D" id="3.40.50.1220">
    <property type="entry name" value="TPP-binding domain"/>
    <property type="match status" value="1"/>
</dbReference>
<dbReference type="HAMAP" id="MF_01659">
    <property type="entry name" value="MenD"/>
    <property type="match status" value="1"/>
</dbReference>
<dbReference type="Pfam" id="PF02776">
    <property type="entry name" value="TPP_enzyme_N"/>
    <property type="match status" value="1"/>
</dbReference>
<comment type="cofactor">
    <cofactor evidence="6">
        <name>Mg(2+)</name>
        <dbReference type="ChEBI" id="CHEBI:18420"/>
    </cofactor>
    <cofactor evidence="6">
        <name>Mn(2+)</name>
        <dbReference type="ChEBI" id="CHEBI:29035"/>
    </cofactor>
</comment>
<dbReference type="SUPFAM" id="SSF52518">
    <property type="entry name" value="Thiamin diphosphate-binding fold (THDP-binding)"/>
    <property type="match status" value="2"/>
</dbReference>
<dbReference type="EMBL" id="BMJI01000004">
    <property type="protein sequence ID" value="GGC86822.1"/>
    <property type="molecule type" value="Genomic_DNA"/>
</dbReference>
<keyword evidence="6" id="KW-0474">Menaquinone biosynthesis</keyword>
<reference evidence="10" key="1">
    <citation type="journal article" date="2019" name="Int. J. Syst. Evol. Microbiol.">
        <title>The Global Catalogue of Microorganisms (GCM) 10K type strain sequencing project: providing services to taxonomists for standard genome sequencing and annotation.</title>
        <authorList>
            <consortium name="The Broad Institute Genomics Platform"/>
            <consortium name="The Broad Institute Genome Sequencing Center for Infectious Disease"/>
            <person name="Wu L."/>
            <person name="Ma J."/>
        </authorList>
    </citation>
    <scope>NUCLEOTIDE SEQUENCE [LARGE SCALE GENOMIC DNA]</scope>
    <source>
        <strain evidence="10">CGMCC 1.15480</strain>
    </source>
</reference>
<dbReference type="RefSeq" id="WP_229659802.1">
    <property type="nucleotide sequence ID" value="NZ_BMJI01000004.1"/>
</dbReference>
<keyword evidence="3 6" id="KW-0460">Magnesium</keyword>
<dbReference type="InterPro" id="IPR004433">
    <property type="entry name" value="MenaQ_synth_MenD"/>
</dbReference>
<evidence type="ECO:0000259" key="8">
    <source>
        <dbReference type="Pfam" id="PF02776"/>
    </source>
</evidence>
<comment type="cofactor">
    <cofactor evidence="6">
        <name>thiamine diphosphate</name>
        <dbReference type="ChEBI" id="CHEBI:58937"/>
    </cofactor>
    <text evidence="6">Binds 1 thiamine pyrophosphate per subunit.</text>
</comment>
<keyword evidence="2 6" id="KW-0479">Metal-binding</keyword>
<keyword evidence="10" id="KW-1185">Reference proteome</keyword>
<dbReference type="PANTHER" id="PTHR42916:SF1">
    <property type="entry name" value="PROTEIN PHYLLO, CHLOROPLASTIC"/>
    <property type="match status" value="1"/>
</dbReference>
<dbReference type="CDD" id="cd07037">
    <property type="entry name" value="TPP_PYR_MenD"/>
    <property type="match status" value="1"/>
</dbReference>
<feature type="domain" description="Thiamine pyrophosphate enzyme N-terminal TPP-binding" evidence="8">
    <location>
        <begin position="5"/>
        <end position="128"/>
    </location>
</feature>
<keyword evidence="1 6" id="KW-0808">Transferase</keyword>
<comment type="catalytic activity">
    <reaction evidence="6">
        <text>isochorismate + 2-oxoglutarate + H(+) = 5-enolpyruvoyl-6-hydroxy-2-succinyl-cyclohex-3-ene-1-carboxylate + CO2</text>
        <dbReference type="Rhea" id="RHEA:25593"/>
        <dbReference type="ChEBI" id="CHEBI:15378"/>
        <dbReference type="ChEBI" id="CHEBI:16526"/>
        <dbReference type="ChEBI" id="CHEBI:16810"/>
        <dbReference type="ChEBI" id="CHEBI:29780"/>
        <dbReference type="ChEBI" id="CHEBI:58818"/>
        <dbReference type="EC" id="2.2.1.9"/>
    </reaction>
</comment>
<feature type="region of interest" description="Disordered" evidence="7">
    <location>
        <begin position="207"/>
        <end position="235"/>
    </location>
</feature>
<feature type="compositionally biased region" description="Low complexity" evidence="7">
    <location>
        <begin position="207"/>
        <end position="221"/>
    </location>
</feature>
<dbReference type="NCBIfam" id="TIGR00173">
    <property type="entry name" value="menD"/>
    <property type="match status" value="1"/>
</dbReference>
<evidence type="ECO:0000256" key="6">
    <source>
        <dbReference type="HAMAP-Rule" id="MF_01659"/>
    </source>
</evidence>
<dbReference type="InterPro" id="IPR029061">
    <property type="entry name" value="THDP-binding"/>
</dbReference>
<keyword evidence="4 6" id="KW-0786">Thiamine pyrophosphate</keyword>
<keyword evidence="5 6" id="KW-0464">Manganese</keyword>
<dbReference type="EC" id="2.2.1.9" evidence="6"/>
<accession>A0ABQ1NXH4</accession>
<dbReference type="CDD" id="cd02009">
    <property type="entry name" value="TPP_SHCHC_synthase"/>
    <property type="match status" value="1"/>
</dbReference>
<dbReference type="PANTHER" id="PTHR42916">
    <property type="entry name" value="2-SUCCINYL-5-ENOLPYRUVYL-6-HYDROXY-3-CYCLOHEXENE-1-CARBOXYLATE SYNTHASE"/>
    <property type="match status" value="1"/>
</dbReference>
<comment type="subunit">
    <text evidence="6">Homodimer.</text>
</comment>
<comment type="pathway">
    <text evidence="6">Quinol/quinone metabolism; 1,4-dihydroxy-2-naphthoate biosynthesis; 1,4-dihydroxy-2-naphthoate from chorismate: step 2/7.</text>
</comment>
<sequence length="588" mass="60049">MTDAMTVARAVVRLLIDGGVRDVVICPGSRSAPLAYALAEVATPVDSPAVPHGRLRLHVRIDERSAGFTALGLARGTGVPAAVVTTSGTAVGNLMPAVMEANHSAVPLLVLSADRPEELRGTGANQTTRQAGLFGVHVREAIDVPADDVAAALDAAGRVLSAANGLLPPSDPAFSFAPVAAPGPVQLNLAFRDPLVPAEDPVAVGGATTSTAHASTPTITTDAAGTPRTGPSALVPSATTATHRTVVVAGDGAGPEAALFAGGLGLPLLAEPSSNARHGVTSVAAYRLLLPHMLDRVERVVLFGRPTLSRPVAALLNRPEVETALFAPAPVAWFDPGRRRERVIADGAELAEFAGAGPDGWAADWQEAGGRLAGRLVEIAAADARDGHGVNGPLLAARLWPATDDILVAGSSNPIRDLDLMAPVAGPGPQRVIANRGVAGIDGTISTVSGVALGTGRPVRVLLGDVTYLHDATGWYLGAGEPEPDLQAVVLNDAGGAIFGLLEHGRVARRPGWTSAVERLFGTPQQVHLASLAAAYGVRYQRVAELEALDAALAAPIRGRSVIEVVADRTRLADLHASFAAAAADVVG</sequence>
<proteinExistence type="inferred from homology"/>
<organism evidence="9 10">
    <name type="scientific">Tersicoccus solisilvae</name>
    <dbReference type="NCBI Taxonomy" id="1882339"/>
    <lineage>
        <taxon>Bacteria</taxon>
        <taxon>Bacillati</taxon>
        <taxon>Actinomycetota</taxon>
        <taxon>Actinomycetes</taxon>
        <taxon>Micrococcales</taxon>
        <taxon>Micrococcaceae</taxon>
        <taxon>Tersicoccus</taxon>
    </lineage>
</organism>
<name>A0ABQ1NXH4_9MICC</name>
<dbReference type="InterPro" id="IPR012001">
    <property type="entry name" value="Thiamin_PyroP_enz_TPP-bd_dom"/>
</dbReference>
<evidence type="ECO:0000313" key="10">
    <source>
        <dbReference type="Proteomes" id="UP000597761"/>
    </source>
</evidence>
<evidence type="ECO:0000256" key="4">
    <source>
        <dbReference type="ARBA" id="ARBA00023052"/>
    </source>
</evidence>
<comment type="similarity">
    <text evidence="6">Belongs to the TPP enzyme family. MenD subfamily.</text>
</comment>